<dbReference type="PANTHER" id="PTHR35936:SF32">
    <property type="entry name" value="MEMBRANE-BOUND LYTIC MUREIN TRANSGLYCOSYLASE F"/>
    <property type="match status" value="1"/>
</dbReference>
<comment type="subcellular location">
    <subcellularLocation>
        <location evidence="1">Cell outer membrane</location>
        <topology evidence="1">Peripheral membrane protein</topology>
    </subcellularLocation>
</comment>
<evidence type="ECO:0000256" key="1">
    <source>
        <dbReference type="ARBA" id="ARBA00004339"/>
    </source>
</evidence>
<evidence type="ECO:0000313" key="8">
    <source>
        <dbReference type="Proteomes" id="UP000664293"/>
    </source>
</evidence>
<evidence type="ECO:0000256" key="4">
    <source>
        <dbReference type="ARBA" id="ARBA00023237"/>
    </source>
</evidence>
<feature type="region of interest" description="Disordered" evidence="5">
    <location>
        <begin position="37"/>
        <end position="69"/>
    </location>
</feature>
<dbReference type="Pfam" id="PF00497">
    <property type="entry name" value="SBP_bac_3"/>
    <property type="match status" value="2"/>
</dbReference>
<comment type="caution">
    <text evidence="7">The sequence shown here is derived from an EMBL/GenBank/DDBJ whole genome shotgun (WGS) entry which is preliminary data.</text>
</comment>
<proteinExistence type="inferred from homology"/>
<feature type="compositionally biased region" description="Polar residues" evidence="5">
    <location>
        <begin position="37"/>
        <end position="59"/>
    </location>
</feature>
<evidence type="ECO:0000256" key="5">
    <source>
        <dbReference type="SAM" id="MobiDB-lite"/>
    </source>
</evidence>
<dbReference type="PANTHER" id="PTHR35936">
    <property type="entry name" value="MEMBRANE-BOUND LYTIC MUREIN TRANSGLYCOSYLASE F"/>
    <property type="match status" value="1"/>
</dbReference>
<dbReference type="SUPFAM" id="SSF53955">
    <property type="entry name" value="Lysozyme-like"/>
    <property type="match status" value="1"/>
</dbReference>
<comment type="similarity">
    <text evidence="2">Belongs to the bacterial solute-binding protein 3 family.</text>
</comment>
<feature type="domain" description="Solute-binding protein family 3/N-terminal" evidence="6">
    <location>
        <begin position="82"/>
        <end position="308"/>
    </location>
</feature>
<dbReference type="InterPro" id="IPR008258">
    <property type="entry name" value="Transglycosylase_SLT_dom_1"/>
</dbReference>
<keyword evidence="8" id="KW-1185">Reference proteome</keyword>
<evidence type="ECO:0000256" key="2">
    <source>
        <dbReference type="ARBA" id="ARBA00010333"/>
    </source>
</evidence>
<evidence type="ECO:0000313" key="7">
    <source>
        <dbReference type="EMBL" id="MBN8431090.1"/>
    </source>
</evidence>
<dbReference type="EMBL" id="JAEKJR010000002">
    <property type="protein sequence ID" value="MBN8431090.1"/>
    <property type="molecule type" value="Genomic_DNA"/>
</dbReference>
<dbReference type="Pfam" id="PF01464">
    <property type="entry name" value="SLT"/>
    <property type="match status" value="1"/>
</dbReference>
<keyword evidence="4" id="KW-0472">Membrane</keyword>
<protein>
    <submittedName>
        <fullName evidence="7">Transporter substrate-binding domain-containing protein</fullName>
    </submittedName>
</protein>
<sequence length="822" mass="90648">MEKGSPAQAISLSRPSAIFFALFIALCLVACNRGNTGPGSSSAGTDASQPTSNESTTAESGDADPNHYIDKGDLKAIKDRGVIRFVSLTGDNQPILPREAIVNQTHRQMGEDFAKRIGVATRWLVAQTPEQALQMVNDGEADVVAENISITPERKEIVAFSIPILQTSDVLISGKNGPDISNIENLKGTEFIVLAGSTYATLAHTLVAEHPQAGLSVREVYLTQERDTLFDMVAESDNAVTILHKNLAEETLKYRDDLQEGATVGSPENIAWAIRKDSTRLQNRINSFLTRTLVNAIPERTSHWYAIKKSGVIRFATYNGPTSYYLWKGVLRGFDYGMAKAFADKHKLQLQVVVVPNEESLVDWVVKGRADIAGASTTITQQRIDRGVAFSSPFIETSEKIISNRKLPKIETLADLKGRTITLRAYSSFIQTAHTLREHGVDVKVQIAPARMSFEEILNKVAEGEFEATIEDGYIADIQAALRPELVIGLQVSEGRPQGWMVKQGHEDLLRQVNRFLKRFSRSEEFDKLLEAYFKPDKHLVQKISARVIPGEALSPYDKLVQESSLEHNFDWRLIVAQMWQESNFNPNAVSPVGAQGLMQVMPRTGEDMGYPPPLFDPEKNVKAGIKYMEWVRNRFKDPLPAAEQLWFTLASYNAGIGHLLDAQRLAEKLGLDPNRWFDNVEVAMLKLSEPRYFQKARYGYVRGSEPVAYVRKISRLYQAYTNVATGDITAKAATPWNTALPGIMASIQSCRYAGPTPSVDVRPPRLAAQTWQPTAGEFCPPRSAATPATPAPGQSPLSSPKTGGAGWNRSVSGASASPVAY</sequence>
<gene>
    <name evidence="7" type="ORF">JF535_09535</name>
</gene>
<reference evidence="7 8" key="1">
    <citation type="submission" date="2020-12" db="EMBL/GenBank/DDBJ databases">
        <title>Oil enriched cultivation method for isolating marine PHA-producing bacteria.</title>
        <authorList>
            <person name="Zheng W."/>
            <person name="Yu S."/>
            <person name="Huang Y."/>
        </authorList>
    </citation>
    <scope>NUCLEOTIDE SEQUENCE [LARGE SCALE GENOMIC DNA]</scope>
    <source>
        <strain evidence="7 8">SN0-2</strain>
    </source>
</reference>
<dbReference type="Proteomes" id="UP000664293">
    <property type="component" value="Unassembled WGS sequence"/>
</dbReference>
<feature type="domain" description="Solute-binding protein family 3/N-terminal" evidence="6">
    <location>
        <begin position="312"/>
        <end position="537"/>
    </location>
</feature>
<organism evidence="7 8">
    <name type="scientific">Microbulbifer salipaludis</name>
    <dbReference type="NCBI Taxonomy" id="187980"/>
    <lineage>
        <taxon>Bacteria</taxon>
        <taxon>Pseudomonadati</taxon>
        <taxon>Pseudomonadota</taxon>
        <taxon>Gammaproteobacteria</taxon>
        <taxon>Cellvibrionales</taxon>
        <taxon>Microbulbiferaceae</taxon>
        <taxon>Microbulbifer</taxon>
    </lineage>
</organism>
<dbReference type="SMART" id="SM00062">
    <property type="entry name" value="PBPb"/>
    <property type="match status" value="2"/>
</dbReference>
<dbReference type="Gene3D" id="3.40.190.10">
    <property type="entry name" value="Periplasmic binding protein-like II"/>
    <property type="match status" value="4"/>
</dbReference>
<dbReference type="CDD" id="cd01009">
    <property type="entry name" value="PBP2_YfhD_N"/>
    <property type="match status" value="1"/>
</dbReference>
<evidence type="ECO:0000259" key="6">
    <source>
        <dbReference type="SMART" id="SM00062"/>
    </source>
</evidence>
<keyword evidence="3" id="KW-0732">Signal</keyword>
<dbReference type="SUPFAM" id="SSF53850">
    <property type="entry name" value="Periplasmic binding protein-like II"/>
    <property type="match status" value="2"/>
</dbReference>
<feature type="region of interest" description="Disordered" evidence="5">
    <location>
        <begin position="775"/>
        <end position="822"/>
    </location>
</feature>
<dbReference type="CDD" id="cd13403">
    <property type="entry name" value="MLTF-like"/>
    <property type="match status" value="1"/>
</dbReference>
<accession>A0ABS3E714</accession>
<evidence type="ECO:0000256" key="3">
    <source>
        <dbReference type="ARBA" id="ARBA00022729"/>
    </source>
</evidence>
<dbReference type="InterPro" id="IPR001638">
    <property type="entry name" value="Solute-binding_3/MltF_N"/>
</dbReference>
<keyword evidence="4" id="KW-0998">Cell outer membrane</keyword>
<name>A0ABS3E714_9GAMM</name>
<dbReference type="Gene3D" id="1.10.530.10">
    <property type="match status" value="1"/>
</dbReference>
<dbReference type="InterPro" id="IPR023346">
    <property type="entry name" value="Lysozyme-like_dom_sf"/>
</dbReference>
<feature type="compositionally biased region" description="Low complexity" evidence="5">
    <location>
        <begin position="781"/>
        <end position="793"/>
    </location>
</feature>